<reference evidence="4" key="1">
    <citation type="submission" date="2022-11" db="EMBL/GenBank/DDBJ databases">
        <title>Centuries of genome instability and evolution in soft-shell clam transmissible cancer (bioRxiv).</title>
        <authorList>
            <person name="Hart S.F.M."/>
            <person name="Yonemitsu M.A."/>
            <person name="Giersch R.M."/>
            <person name="Beal B.F."/>
            <person name="Arriagada G."/>
            <person name="Davis B.W."/>
            <person name="Ostrander E.A."/>
            <person name="Goff S.P."/>
            <person name="Metzger M.J."/>
        </authorList>
    </citation>
    <scope>NUCLEOTIDE SEQUENCE</scope>
    <source>
        <strain evidence="4">MELC-2E11</strain>
        <tissue evidence="4">Siphon/mantle</tissue>
    </source>
</reference>
<dbReference type="CDD" id="cd00118">
    <property type="entry name" value="LysM"/>
    <property type="match status" value="1"/>
</dbReference>
<accession>A0ABY7DT78</accession>
<dbReference type="InterPro" id="IPR018392">
    <property type="entry name" value="LysM"/>
</dbReference>
<dbReference type="EMBL" id="CP111014">
    <property type="protein sequence ID" value="WAR00903.1"/>
    <property type="molecule type" value="Genomic_DNA"/>
</dbReference>
<evidence type="ECO:0000256" key="1">
    <source>
        <dbReference type="SAM" id="MobiDB-lite"/>
    </source>
</evidence>
<feature type="domain" description="LysM" evidence="3">
    <location>
        <begin position="80"/>
        <end position="124"/>
    </location>
</feature>
<keyword evidence="2" id="KW-0472">Membrane</keyword>
<dbReference type="PANTHER" id="PTHR20932:SF13">
    <property type="entry name" value="LD36653P"/>
    <property type="match status" value="1"/>
</dbReference>
<dbReference type="Pfam" id="PF01476">
    <property type="entry name" value="LysM"/>
    <property type="match status" value="1"/>
</dbReference>
<feature type="region of interest" description="Disordered" evidence="1">
    <location>
        <begin position="164"/>
        <end position="189"/>
    </location>
</feature>
<evidence type="ECO:0000259" key="3">
    <source>
        <dbReference type="PROSITE" id="PS51782"/>
    </source>
</evidence>
<dbReference type="PANTHER" id="PTHR20932">
    <property type="entry name" value="LYSM AND PUTATIVE PEPTIDOGLYCAN-BINDING DOMAIN-CONTAINING PROTEIN"/>
    <property type="match status" value="1"/>
</dbReference>
<dbReference type="Proteomes" id="UP001164746">
    <property type="component" value="Chromosome 3"/>
</dbReference>
<evidence type="ECO:0000313" key="5">
    <source>
        <dbReference type="Proteomes" id="UP001164746"/>
    </source>
</evidence>
<evidence type="ECO:0000313" key="4">
    <source>
        <dbReference type="EMBL" id="WAR00903.1"/>
    </source>
</evidence>
<keyword evidence="2" id="KW-0812">Transmembrane</keyword>
<dbReference type="PROSITE" id="PS51782">
    <property type="entry name" value="LYSM"/>
    <property type="match status" value="1"/>
</dbReference>
<keyword evidence="2" id="KW-1133">Transmembrane helix</keyword>
<proteinExistence type="predicted"/>
<protein>
    <submittedName>
        <fullName evidence="4">LYSM4-like protein</fullName>
    </submittedName>
</protein>
<sequence length="298" mass="33953">MTGKNVKRLFKGKDNYTYTRLGQSLGQVQNVKNARVFVFGDDDVEEDERNDVVEFDMQTIRGRKGAKSQVDEDPGGPLFVERNLAEDDTLQSLSLQYGCPISELKRINNLIQDQDFFALTRIKIPVKKHSFLIDRIKDDDQKVNSIRKKETSLSNGATCYNSFYDNGSLPDDSSTPTDSEAQTDLSDPENQRDFVKRISINRTSRGQSREAQNFLRKMDQDISNIVKSARTERGSLDEVISVLTNKSVSPMILPDKPKSLFEIQCGERWKYYIVLLIVTVIAIPVVFGLSLYYKGKLW</sequence>
<feature type="transmembrane region" description="Helical" evidence="2">
    <location>
        <begin position="269"/>
        <end position="293"/>
    </location>
</feature>
<organism evidence="4 5">
    <name type="scientific">Mya arenaria</name>
    <name type="common">Soft-shell clam</name>
    <dbReference type="NCBI Taxonomy" id="6604"/>
    <lineage>
        <taxon>Eukaryota</taxon>
        <taxon>Metazoa</taxon>
        <taxon>Spiralia</taxon>
        <taxon>Lophotrochozoa</taxon>
        <taxon>Mollusca</taxon>
        <taxon>Bivalvia</taxon>
        <taxon>Autobranchia</taxon>
        <taxon>Heteroconchia</taxon>
        <taxon>Euheterodonta</taxon>
        <taxon>Imparidentia</taxon>
        <taxon>Neoheterodontei</taxon>
        <taxon>Myida</taxon>
        <taxon>Myoidea</taxon>
        <taxon>Myidae</taxon>
        <taxon>Mya</taxon>
    </lineage>
</organism>
<gene>
    <name evidence="4" type="ORF">MAR_025275</name>
</gene>
<name>A0ABY7DT78_MYAAR</name>
<dbReference type="InterPro" id="IPR036779">
    <property type="entry name" value="LysM_dom_sf"/>
</dbReference>
<evidence type="ECO:0000256" key="2">
    <source>
        <dbReference type="SAM" id="Phobius"/>
    </source>
</evidence>
<keyword evidence="5" id="KW-1185">Reference proteome</keyword>
<dbReference type="InterPro" id="IPR045030">
    <property type="entry name" value="LYSM1-4"/>
</dbReference>
<dbReference type="Gene3D" id="3.10.350.10">
    <property type="entry name" value="LysM domain"/>
    <property type="match status" value="1"/>
</dbReference>
<feature type="compositionally biased region" description="Low complexity" evidence="1">
    <location>
        <begin position="170"/>
        <end position="179"/>
    </location>
</feature>